<reference evidence="9" key="1">
    <citation type="submission" date="2022-06" db="EMBL/GenBank/DDBJ databases">
        <title>Complete genome sequences of two strains of the flax pathogen Septoria linicola.</title>
        <authorList>
            <person name="Lapalu N."/>
            <person name="Simon A."/>
            <person name="Demenou B."/>
            <person name="Paumier D."/>
            <person name="Guillot M.-P."/>
            <person name="Gout L."/>
            <person name="Valade R."/>
        </authorList>
    </citation>
    <scope>NUCLEOTIDE SEQUENCE</scope>
    <source>
        <strain evidence="9">SE15195</strain>
    </source>
</reference>
<evidence type="ECO:0000259" key="8">
    <source>
        <dbReference type="Pfam" id="PF01694"/>
    </source>
</evidence>
<dbReference type="Pfam" id="PF01694">
    <property type="entry name" value="Rhomboid"/>
    <property type="match status" value="1"/>
</dbReference>
<evidence type="ECO:0000256" key="6">
    <source>
        <dbReference type="ARBA" id="ARBA00023136"/>
    </source>
</evidence>
<dbReference type="Gene3D" id="1.20.1540.10">
    <property type="entry name" value="Rhomboid-like"/>
    <property type="match status" value="1"/>
</dbReference>
<feature type="transmembrane region" description="Helical" evidence="7">
    <location>
        <begin position="272"/>
        <end position="292"/>
    </location>
</feature>
<dbReference type="PANTHER" id="PTHR43731">
    <property type="entry name" value="RHOMBOID PROTEASE"/>
    <property type="match status" value="1"/>
</dbReference>
<keyword evidence="6 7" id="KW-0472">Membrane</keyword>
<organism evidence="9 10">
    <name type="scientific">Septoria linicola</name>
    <dbReference type="NCBI Taxonomy" id="215465"/>
    <lineage>
        <taxon>Eukaryota</taxon>
        <taxon>Fungi</taxon>
        <taxon>Dikarya</taxon>
        <taxon>Ascomycota</taxon>
        <taxon>Pezizomycotina</taxon>
        <taxon>Dothideomycetes</taxon>
        <taxon>Dothideomycetidae</taxon>
        <taxon>Mycosphaerellales</taxon>
        <taxon>Mycosphaerellaceae</taxon>
        <taxon>Septoria</taxon>
    </lineage>
</organism>
<accession>A0A9Q9ER39</accession>
<keyword evidence="3 7" id="KW-0812">Transmembrane</keyword>
<evidence type="ECO:0000313" key="9">
    <source>
        <dbReference type="EMBL" id="USW59492.1"/>
    </source>
</evidence>
<sequence length="305" mass="33733">MSAIQNCFRMGTQRYAASTLRKSVATTSRRLQCTSPIHQASRNIVTFARPAPFPQRLEKLVARPVRRHYNSGSRFNPDASYRSAKSAVWSLILANTAVFLAWNYAREFKDVKLIRLLNANALLNEANLAAGRYYTIITCAFSHKDLGHFAFNMFALWTFGGMIAFIPGVGAAHIYALAFSSAIASSTGWLLHTRSKEPTIVEKKLGRFTQRTRVIDSALGASGVVMATAATATCLMPMAPMLIMAIVPAPLFVSTGLFAGIDLYLLDARDKIGHSAHLGGFVFGIAYYLLMLRRRGGIWQMMKRR</sequence>
<dbReference type="OrthoDB" id="418595at2759"/>
<evidence type="ECO:0000313" key="10">
    <source>
        <dbReference type="Proteomes" id="UP001056384"/>
    </source>
</evidence>
<gene>
    <name evidence="9" type="ORF">Slin15195_G128110</name>
</gene>
<evidence type="ECO:0000256" key="7">
    <source>
        <dbReference type="SAM" id="Phobius"/>
    </source>
</evidence>
<feature type="domain" description="Peptidase S54 rhomboid" evidence="8">
    <location>
        <begin position="131"/>
        <end position="293"/>
    </location>
</feature>
<dbReference type="Proteomes" id="UP001056384">
    <property type="component" value="Chromosome 12"/>
</dbReference>
<dbReference type="GO" id="GO:0016020">
    <property type="term" value="C:membrane"/>
    <property type="evidence" value="ECO:0007669"/>
    <property type="project" value="UniProtKB-SubCell"/>
</dbReference>
<dbReference type="SUPFAM" id="SSF144091">
    <property type="entry name" value="Rhomboid-like"/>
    <property type="match status" value="1"/>
</dbReference>
<comment type="subcellular location">
    <subcellularLocation>
        <location evidence="1">Membrane</location>
        <topology evidence="1">Multi-pass membrane protein</topology>
    </subcellularLocation>
</comment>
<dbReference type="InterPro" id="IPR035952">
    <property type="entry name" value="Rhomboid-like_sf"/>
</dbReference>
<dbReference type="InterPro" id="IPR022764">
    <property type="entry name" value="Peptidase_S54_rhomboid_dom"/>
</dbReference>
<feature type="transmembrane region" description="Helical" evidence="7">
    <location>
        <begin position="87"/>
        <end position="105"/>
    </location>
</feature>
<feature type="transmembrane region" description="Helical" evidence="7">
    <location>
        <begin position="149"/>
        <end position="166"/>
    </location>
</feature>
<dbReference type="InterPro" id="IPR050925">
    <property type="entry name" value="Rhomboid_protease_S54"/>
</dbReference>
<evidence type="ECO:0000256" key="4">
    <source>
        <dbReference type="ARBA" id="ARBA00022801"/>
    </source>
</evidence>
<keyword evidence="5 7" id="KW-1133">Transmembrane helix</keyword>
<protein>
    <submittedName>
        <fullName evidence="9">Peptidase S54, rhomboid domain, Rhomboid-like superfamily</fullName>
    </submittedName>
</protein>
<evidence type="ECO:0000256" key="1">
    <source>
        <dbReference type="ARBA" id="ARBA00004141"/>
    </source>
</evidence>
<evidence type="ECO:0000256" key="5">
    <source>
        <dbReference type="ARBA" id="ARBA00022989"/>
    </source>
</evidence>
<name>A0A9Q9ER39_9PEZI</name>
<proteinExistence type="inferred from homology"/>
<keyword evidence="4" id="KW-0378">Hydrolase</keyword>
<evidence type="ECO:0000256" key="3">
    <source>
        <dbReference type="ARBA" id="ARBA00022692"/>
    </source>
</evidence>
<evidence type="ECO:0000256" key="2">
    <source>
        <dbReference type="ARBA" id="ARBA00009045"/>
    </source>
</evidence>
<feature type="transmembrane region" description="Helical" evidence="7">
    <location>
        <begin position="242"/>
        <end position="266"/>
    </location>
</feature>
<dbReference type="EMBL" id="CP099429">
    <property type="protein sequence ID" value="USW59492.1"/>
    <property type="molecule type" value="Genomic_DNA"/>
</dbReference>
<comment type="similarity">
    <text evidence="2">Belongs to the peptidase S54 family.</text>
</comment>
<dbReference type="GO" id="GO:0004252">
    <property type="term" value="F:serine-type endopeptidase activity"/>
    <property type="evidence" value="ECO:0007669"/>
    <property type="project" value="InterPro"/>
</dbReference>
<keyword evidence="10" id="KW-1185">Reference proteome</keyword>
<dbReference type="PANTHER" id="PTHR43731:SF14">
    <property type="entry name" value="PRESENILIN-ASSOCIATED RHOMBOID-LIKE PROTEIN, MITOCHONDRIAL"/>
    <property type="match status" value="1"/>
</dbReference>
<dbReference type="AlphaFoldDB" id="A0A9Q9ER39"/>